<proteinExistence type="predicted"/>
<dbReference type="Proteomes" id="UP001357437">
    <property type="component" value="Unassembled WGS sequence"/>
</dbReference>
<evidence type="ECO:0000313" key="3">
    <source>
        <dbReference type="Proteomes" id="UP001149314"/>
    </source>
</evidence>
<name>A0A9X3YBV5_9ENTR</name>
<organism evidence="1 3">
    <name type="scientific">Leclercia adecarboxylata</name>
    <dbReference type="NCBI Taxonomy" id="83655"/>
    <lineage>
        <taxon>Bacteria</taxon>
        <taxon>Pseudomonadati</taxon>
        <taxon>Pseudomonadota</taxon>
        <taxon>Gammaproteobacteria</taxon>
        <taxon>Enterobacterales</taxon>
        <taxon>Enterobacteriaceae</taxon>
        <taxon>Leclercia</taxon>
    </lineage>
</organism>
<dbReference type="EMBL" id="JAYMCU010000003">
    <property type="protein sequence ID" value="MEC3935139.1"/>
    <property type="molecule type" value="Genomic_DNA"/>
</dbReference>
<keyword evidence="4" id="KW-1185">Reference proteome</keyword>
<evidence type="ECO:0000313" key="1">
    <source>
        <dbReference type="EMBL" id="MDC6639613.1"/>
    </source>
</evidence>
<evidence type="ECO:0000313" key="2">
    <source>
        <dbReference type="EMBL" id="MEC3935139.1"/>
    </source>
</evidence>
<reference evidence="2 4" key="2">
    <citation type="submission" date="2024-01" db="EMBL/GenBank/DDBJ databases">
        <title>Comparative Genomics of Leclercia adecarboxylata Strains Isolated from Several Sources.</title>
        <authorList>
            <person name="Yescas-Zazueta V."/>
            <person name="Balbuena-Alonso M.G."/>
            <person name="Valencia D."/>
            <person name="Mendez-Pfeiffer P.A."/>
            <person name="Ballesteros-Monrreal M.G."/>
            <person name="Rocha-Gracia R.D.C."/>
            <person name="Barrios-Villa E."/>
        </authorList>
    </citation>
    <scope>NUCLEOTIDE SEQUENCE [LARGE SCALE GENOMIC DNA]</scope>
    <source>
        <strain evidence="2 4">33MEM</strain>
    </source>
</reference>
<gene>
    <name evidence="1" type="ORF">OEZ79_15325</name>
    <name evidence="2" type="ORF">VOF76_03045</name>
</gene>
<accession>A0A9X3YBV5</accession>
<protein>
    <submittedName>
        <fullName evidence="1">Uncharacterized protein</fullName>
    </submittedName>
</protein>
<evidence type="ECO:0000313" key="4">
    <source>
        <dbReference type="Proteomes" id="UP001357437"/>
    </source>
</evidence>
<dbReference type="GeneID" id="45722747"/>
<dbReference type="AlphaFoldDB" id="A0A9X3YBV5"/>
<comment type="caution">
    <text evidence="1">The sequence shown here is derived from an EMBL/GenBank/DDBJ whole genome shotgun (WGS) entry which is preliminary data.</text>
</comment>
<dbReference type="RefSeq" id="WP_127472197.1">
    <property type="nucleotide sequence ID" value="NZ_CBCXZU010000005.1"/>
</dbReference>
<dbReference type="Proteomes" id="UP001149314">
    <property type="component" value="Unassembled WGS sequence"/>
</dbReference>
<reference evidence="1" key="1">
    <citation type="journal article" date="2023" name="Genes Genomics">
        <title>Genomic insights of Leclercia adecarboxylata strains linked to an outbreak in public hospitals in Mexico.</title>
        <authorList>
            <person name="Barrios-Villa E."/>
            <person name="Pacheco-Flores B."/>
            <person name="Lozano-Zarain P."/>
            <person name="Del Campo-Ortega R."/>
            <person name="de Jesus Ascencio-Montiel I."/>
            <person name="Gonzalez-Leon M."/>
            <person name="Camorlinga-Ponce M."/>
            <person name="Gaytan Cervantes F.J."/>
            <person name="Gonzalez Torres C."/>
            <person name="Aguilar E."/>
            <person name="Gonzalez Ibarra J."/>
            <person name="Torres Lopez F.J."/>
            <person name="Rosas-Vargas H."/>
            <person name="Gonzalez-Bonilla C.R."/>
            <person name="Del Carmen Rocha-Gracia R."/>
        </authorList>
    </citation>
    <scope>NUCLEOTIDE SEQUENCE</scope>
    <source>
        <strain evidence="1">Lac40</strain>
    </source>
</reference>
<sequence length="64" mass="7052">MRDFTVATAVSPEPHPFSRAVFPAAASLVIHNTTGQAITADNHRRDQLIFSCVIRNYSLLLSLL</sequence>
<dbReference type="EMBL" id="JAOURS010000016">
    <property type="protein sequence ID" value="MDC6639613.1"/>
    <property type="molecule type" value="Genomic_DNA"/>
</dbReference>